<gene>
    <name evidence="1" type="ORF">C7437_1011024</name>
</gene>
<accession>A0A2W7MKP6</accession>
<dbReference type="Gene3D" id="2.40.10.270">
    <property type="entry name" value="Bacteriophage SPP1 head-tail adaptor protein"/>
    <property type="match status" value="1"/>
</dbReference>
<dbReference type="NCBIfam" id="TIGR01563">
    <property type="entry name" value="gp16_SPP1"/>
    <property type="match status" value="1"/>
</dbReference>
<dbReference type="AlphaFoldDB" id="A0A2W7MKP6"/>
<dbReference type="Pfam" id="PF05521">
    <property type="entry name" value="Phage_HCP"/>
    <property type="match status" value="1"/>
</dbReference>
<dbReference type="Proteomes" id="UP000248646">
    <property type="component" value="Unassembled WGS sequence"/>
</dbReference>
<dbReference type="OrthoDB" id="2736471at2"/>
<sequence length="108" mass="12431">MDNEFPHEVSILQLIPGEDDGFGGTGKATWDIYETIEAFVDTPSSREIYNAMQRQNPLDRFMYYAYRKDVLQTMRVKHDGDLYEIASKPEDQGGQNEVMRIALKLVNP</sequence>
<comment type="caution">
    <text evidence="1">The sequence shown here is derived from an EMBL/GenBank/DDBJ whole genome shotgun (WGS) entry which is preliminary data.</text>
</comment>
<dbReference type="InterPro" id="IPR038666">
    <property type="entry name" value="SSP1_head-tail_sf"/>
</dbReference>
<protein>
    <submittedName>
        <fullName evidence="1">SPP1 family predicted phage head-tail adaptor</fullName>
    </submittedName>
</protein>
<reference evidence="1 2" key="1">
    <citation type="submission" date="2018-06" db="EMBL/GenBank/DDBJ databases">
        <title>Genomic Encyclopedia of Type Strains, Phase IV (KMG-IV): sequencing the most valuable type-strain genomes for metagenomic binning, comparative biology and taxonomic classification.</title>
        <authorList>
            <person name="Goeker M."/>
        </authorList>
    </citation>
    <scope>NUCLEOTIDE SEQUENCE [LARGE SCALE GENOMIC DNA]</scope>
    <source>
        <strain evidence="1 2">DSM 5</strain>
    </source>
</reference>
<organism evidence="1 2">
    <name type="scientific">Psychrobacillus insolitus</name>
    <dbReference type="NCBI Taxonomy" id="1461"/>
    <lineage>
        <taxon>Bacteria</taxon>
        <taxon>Bacillati</taxon>
        <taxon>Bacillota</taxon>
        <taxon>Bacilli</taxon>
        <taxon>Bacillales</taxon>
        <taxon>Bacillaceae</taxon>
        <taxon>Psychrobacillus</taxon>
    </lineage>
</organism>
<keyword evidence="2" id="KW-1185">Reference proteome</keyword>
<proteinExistence type="predicted"/>
<dbReference type="RefSeq" id="WP_111438514.1">
    <property type="nucleotide sequence ID" value="NZ_QKZI01000001.1"/>
</dbReference>
<evidence type="ECO:0000313" key="1">
    <source>
        <dbReference type="EMBL" id="PZX07902.1"/>
    </source>
</evidence>
<dbReference type="InterPro" id="IPR008767">
    <property type="entry name" value="Phage_SPP1_head-tail_adaptor"/>
</dbReference>
<evidence type="ECO:0000313" key="2">
    <source>
        <dbReference type="Proteomes" id="UP000248646"/>
    </source>
</evidence>
<name>A0A2W7MKP6_9BACI</name>
<dbReference type="EMBL" id="QKZI01000001">
    <property type="protein sequence ID" value="PZX07902.1"/>
    <property type="molecule type" value="Genomic_DNA"/>
</dbReference>